<dbReference type="AlphaFoldDB" id="A0A7X0SE85"/>
<feature type="compositionally biased region" description="Low complexity" evidence="2">
    <location>
        <begin position="436"/>
        <end position="446"/>
    </location>
</feature>
<keyword evidence="3" id="KW-1133">Transmembrane helix</keyword>
<feature type="domain" description="Cell envelope-related transcriptional attenuator" evidence="4">
    <location>
        <begin position="83"/>
        <end position="236"/>
    </location>
</feature>
<feature type="region of interest" description="Disordered" evidence="2">
    <location>
        <begin position="411"/>
        <end position="446"/>
    </location>
</feature>
<evidence type="ECO:0000259" key="4">
    <source>
        <dbReference type="Pfam" id="PF03816"/>
    </source>
</evidence>
<evidence type="ECO:0000256" key="3">
    <source>
        <dbReference type="SAM" id="Phobius"/>
    </source>
</evidence>
<keyword evidence="3" id="KW-0472">Membrane</keyword>
<evidence type="ECO:0000313" key="5">
    <source>
        <dbReference type="EMBL" id="MBB6714728.1"/>
    </source>
</evidence>
<dbReference type="PANTHER" id="PTHR33392:SF6">
    <property type="entry name" value="POLYISOPRENYL-TEICHOIC ACID--PEPTIDOGLYCAN TEICHOIC ACID TRANSFERASE TAGU"/>
    <property type="match status" value="1"/>
</dbReference>
<sequence length="462" mass="51148">MNEKKGGKSISKKKMAIIISLSVLAIIIVTVLFGYQYFKSKIYVAPSDEKVINTEENKYKEVEGITNVLLIGSDGRTLDELSRSDSIMIATLDNNNKEVRLTSIQRDTLVNVPEYGEQKINAAFALGGADLLMETISDTFKIKLDKYVIVNFWGFESIIDAIGGIEIDIKDYEIENVNEYIGDSTETKSEPITKPGLQKLNGAQALSYSRIRSVGNGSYERSERQSRVLNEVAKNLVKINPLKYPGIADKLSEHVKTNIEPLMALNYGYTIYKFPELKFEQLQIPQVELSSEENGYKDKGWVILIDKEQNAKVLNDFIFENKLPNAEDYDLIARDNIFATYRSDEKRYNSLYGIKPEEYLDTGKVVNDKDIQKTNTVDKAAEAETAKKEEARKIAEAEAIRKEEARKAEEAAARKAAEDAAAKKAAEDAAAKKAAQDAAAAKKAAEDAAAAAAAAAAAVKPQ</sequence>
<dbReference type="InterPro" id="IPR050922">
    <property type="entry name" value="LytR/CpsA/Psr_CW_biosynth"/>
</dbReference>
<protein>
    <submittedName>
        <fullName evidence="5">LCP family protein</fullName>
    </submittedName>
</protein>
<organism evidence="5 6">
    <name type="scientific">Clostridium gasigenes</name>
    <dbReference type="NCBI Taxonomy" id="94869"/>
    <lineage>
        <taxon>Bacteria</taxon>
        <taxon>Bacillati</taxon>
        <taxon>Bacillota</taxon>
        <taxon>Clostridia</taxon>
        <taxon>Eubacteriales</taxon>
        <taxon>Clostridiaceae</taxon>
        <taxon>Clostridium</taxon>
    </lineage>
</organism>
<dbReference type="RefSeq" id="WP_185164240.1">
    <property type="nucleotide sequence ID" value="NZ_JACKWY010000004.1"/>
</dbReference>
<evidence type="ECO:0000313" key="6">
    <source>
        <dbReference type="Proteomes" id="UP000585258"/>
    </source>
</evidence>
<dbReference type="Pfam" id="PF03816">
    <property type="entry name" value="LytR_cpsA_psr"/>
    <property type="match status" value="1"/>
</dbReference>
<reference evidence="5 6" key="1">
    <citation type="submission" date="2020-08" db="EMBL/GenBank/DDBJ databases">
        <title>Clostridia isolated from Swiss meat.</title>
        <authorList>
            <person name="Wambui J."/>
            <person name="Stevens M.J.A."/>
            <person name="Stephan R."/>
        </authorList>
    </citation>
    <scope>NUCLEOTIDE SEQUENCE [LARGE SCALE GENOMIC DNA]</scope>
    <source>
        <strain evidence="5 6">CM001</strain>
    </source>
</reference>
<dbReference type="Gene3D" id="3.40.630.190">
    <property type="entry name" value="LCP protein"/>
    <property type="match status" value="1"/>
</dbReference>
<proteinExistence type="inferred from homology"/>
<dbReference type="Proteomes" id="UP000585258">
    <property type="component" value="Unassembled WGS sequence"/>
</dbReference>
<feature type="transmembrane region" description="Helical" evidence="3">
    <location>
        <begin position="15"/>
        <end position="38"/>
    </location>
</feature>
<evidence type="ECO:0000256" key="2">
    <source>
        <dbReference type="SAM" id="MobiDB-lite"/>
    </source>
</evidence>
<dbReference type="EMBL" id="JACKWY010000004">
    <property type="protein sequence ID" value="MBB6714728.1"/>
    <property type="molecule type" value="Genomic_DNA"/>
</dbReference>
<dbReference type="InterPro" id="IPR004474">
    <property type="entry name" value="LytR_CpsA_psr"/>
</dbReference>
<dbReference type="NCBIfam" id="TIGR00350">
    <property type="entry name" value="lytR_cpsA_psr"/>
    <property type="match status" value="1"/>
</dbReference>
<feature type="compositionally biased region" description="Basic and acidic residues" evidence="2">
    <location>
        <begin position="411"/>
        <end position="435"/>
    </location>
</feature>
<comment type="caution">
    <text evidence="5">The sequence shown here is derived from an EMBL/GenBank/DDBJ whole genome shotgun (WGS) entry which is preliminary data.</text>
</comment>
<name>A0A7X0SE85_9CLOT</name>
<dbReference type="PANTHER" id="PTHR33392">
    <property type="entry name" value="POLYISOPRENYL-TEICHOIC ACID--PEPTIDOGLYCAN TEICHOIC ACID TRANSFERASE TAGU"/>
    <property type="match status" value="1"/>
</dbReference>
<accession>A0A7X0SE85</accession>
<comment type="similarity">
    <text evidence="1">Belongs to the LytR/CpsA/Psr (LCP) family.</text>
</comment>
<keyword evidence="3" id="KW-0812">Transmembrane</keyword>
<gene>
    <name evidence="5" type="ORF">H7E68_08280</name>
</gene>
<evidence type="ECO:0000256" key="1">
    <source>
        <dbReference type="ARBA" id="ARBA00006068"/>
    </source>
</evidence>